<dbReference type="EnsemblMetazoa" id="AALB006933-RA">
    <property type="protein sequence ID" value="AALB006933-PA"/>
    <property type="gene ID" value="AALB006933"/>
</dbReference>
<dbReference type="STRING" id="7167.A0A182FK87"/>
<dbReference type="GO" id="GO:0060294">
    <property type="term" value="P:cilium movement involved in cell motility"/>
    <property type="evidence" value="ECO:0007669"/>
    <property type="project" value="TreeGrafter"/>
</dbReference>
<feature type="region of interest" description="Disordered" evidence="5">
    <location>
        <begin position="1072"/>
        <end position="1101"/>
    </location>
</feature>
<dbReference type="AlphaFoldDB" id="A0A182FK87"/>
<dbReference type="SMART" id="SM00320">
    <property type="entry name" value="WD40"/>
    <property type="match status" value="3"/>
</dbReference>
<feature type="compositionally biased region" description="Polar residues" evidence="5">
    <location>
        <begin position="1177"/>
        <end position="1192"/>
    </location>
</feature>
<evidence type="ECO:0000256" key="1">
    <source>
        <dbReference type="ARBA" id="ARBA00004496"/>
    </source>
</evidence>
<dbReference type="GO" id="GO:0045503">
    <property type="term" value="F:dynein light chain binding"/>
    <property type="evidence" value="ECO:0007669"/>
    <property type="project" value="TreeGrafter"/>
</dbReference>
<evidence type="ECO:0008006" key="8">
    <source>
        <dbReference type="Google" id="ProtNLM"/>
    </source>
</evidence>
<evidence type="ECO:0000256" key="4">
    <source>
        <dbReference type="ARBA" id="ARBA00022737"/>
    </source>
</evidence>
<reference evidence="6 7" key="1">
    <citation type="journal article" date="2017" name="G3 (Bethesda)">
        <title>The Physical Genome Mapping of Anopheles albimanus Corrected Scaffold Misassemblies and Identified Interarm Rearrangements in Genus Anopheles.</title>
        <authorList>
            <person name="Artemov G.N."/>
            <person name="Peery A.N."/>
            <person name="Jiang X."/>
            <person name="Tu Z."/>
            <person name="Stegniy V.N."/>
            <person name="Sharakhova M.V."/>
            <person name="Sharakhov I.V."/>
        </authorList>
    </citation>
    <scope>NUCLEOTIDE SEQUENCE [LARGE SCALE GENOMIC DNA]</scope>
    <source>
        <strain evidence="6 7">ALBI9_A</strain>
    </source>
</reference>
<keyword evidence="2" id="KW-0963">Cytoplasm</keyword>
<dbReference type="GO" id="GO:0036159">
    <property type="term" value="P:inner dynein arm assembly"/>
    <property type="evidence" value="ECO:0007669"/>
    <property type="project" value="TreeGrafter"/>
</dbReference>
<feature type="compositionally biased region" description="Low complexity" evidence="5">
    <location>
        <begin position="1230"/>
        <end position="1240"/>
    </location>
</feature>
<dbReference type="VEuPathDB" id="VectorBase:AALB006933"/>
<dbReference type="PANTHER" id="PTHR12442">
    <property type="entry name" value="DYNEIN INTERMEDIATE CHAIN"/>
    <property type="match status" value="1"/>
</dbReference>
<dbReference type="InterPro" id="IPR036322">
    <property type="entry name" value="WD40_repeat_dom_sf"/>
</dbReference>
<dbReference type="InterPro" id="IPR050687">
    <property type="entry name" value="Dynein_IC"/>
</dbReference>
<feature type="region of interest" description="Disordered" evidence="5">
    <location>
        <begin position="487"/>
        <end position="582"/>
    </location>
</feature>
<dbReference type="VEuPathDB" id="VectorBase:AALB20_033552"/>
<dbReference type="Proteomes" id="UP000069272">
    <property type="component" value="Chromosome X"/>
</dbReference>
<evidence type="ECO:0000256" key="2">
    <source>
        <dbReference type="ARBA" id="ARBA00022490"/>
    </source>
</evidence>
<keyword evidence="3" id="KW-0853">WD repeat</keyword>
<feature type="region of interest" description="Disordered" evidence="5">
    <location>
        <begin position="1167"/>
        <end position="1253"/>
    </location>
</feature>
<dbReference type="PANTHER" id="PTHR12442:SF5">
    <property type="entry name" value="DYNEIN AXONEMAL INTERMEDIATE CHAIN 3"/>
    <property type="match status" value="1"/>
</dbReference>
<organism evidence="6 7">
    <name type="scientific">Anopheles albimanus</name>
    <name type="common">New world malaria mosquito</name>
    <dbReference type="NCBI Taxonomy" id="7167"/>
    <lineage>
        <taxon>Eukaryota</taxon>
        <taxon>Metazoa</taxon>
        <taxon>Ecdysozoa</taxon>
        <taxon>Arthropoda</taxon>
        <taxon>Hexapoda</taxon>
        <taxon>Insecta</taxon>
        <taxon>Pterygota</taxon>
        <taxon>Neoptera</taxon>
        <taxon>Endopterygota</taxon>
        <taxon>Diptera</taxon>
        <taxon>Nematocera</taxon>
        <taxon>Culicoidea</taxon>
        <taxon>Culicidae</taxon>
        <taxon>Anophelinae</taxon>
        <taxon>Anopheles</taxon>
    </lineage>
</organism>
<dbReference type="SUPFAM" id="SSF50978">
    <property type="entry name" value="WD40 repeat-like"/>
    <property type="match status" value="1"/>
</dbReference>
<evidence type="ECO:0000313" key="6">
    <source>
        <dbReference type="EnsemblMetazoa" id="AALB006933-PA"/>
    </source>
</evidence>
<dbReference type="InterPro" id="IPR001680">
    <property type="entry name" value="WD40_rpt"/>
</dbReference>
<reference evidence="6" key="2">
    <citation type="submission" date="2022-08" db="UniProtKB">
        <authorList>
            <consortium name="EnsemblMetazoa"/>
        </authorList>
    </citation>
    <scope>IDENTIFICATION</scope>
    <source>
        <strain evidence="6">STECLA/ALBI9_A</strain>
    </source>
</reference>
<evidence type="ECO:0000256" key="5">
    <source>
        <dbReference type="SAM" id="MobiDB-lite"/>
    </source>
</evidence>
<feature type="compositionally biased region" description="Basic residues" evidence="5">
    <location>
        <begin position="505"/>
        <end position="534"/>
    </location>
</feature>
<dbReference type="Gene3D" id="2.130.10.10">
    <property type="entry name" value="YVTN repeat-like/Quinoprotein amine dehydrogenase"/>
    <property type="match status" value="2"/>
</dbReference>
<comment type="subcellular location">
    <subcellularLocation>
        <location evidence="1">Cytoplasm</location>
    </subcellularLocation>
</comment>
<sequence length="1253" mass="138904">MAQLKAGVSSSDAKASERCGDLAATAKTSFDCSEDEEVALIFNFEEKDARQKLASFPKCARLVISPDLQAELGMEVGSSVSVEHPWREIKKELLEDHLPGKTKVQRQLKDRLKELEPGRLILVGYLPEQGTDDDDLFVVFTDAAEMRDARELIRRLELTERLRAAAAMRKHARRWVSRGSEREVECFIPLRRTNVVNVESQSIFAVQRSGRSYRFGMRLVADARDGYVELVPRTVFHNIVRKSVDFGVQLRPQKMHQHQQTDPTFPTNAWSQYLYELSSEPPLPAVALPSEGAAVTTMATTASSSTATAMELPEALRVSGHVEQLLKTLEFNQIDMYRNDYPIISRHKSIPKYEVPVVEETMCFMDRATCANRQVAAIEWHPTLPGTFVASYVQHIAASTLTSAATNSSSSSSSSNRKDPVNRLVFEKCPVLAWNVEESLVPKLWLESPREVTSLSFCPYDGRLLVGGLSSGQLALWQLTAGELEHLGPTNSKSSAQPHIANPPPHHHPPHHHHYHHHHHHHHHQQQQHHHHPRSAATSAGERSYRSEIKGILGNAGPTTGGRRNRTGTGIPMDPGAPAEPWHIQPAATSALEWSARKPITVIRWLPQNIHCANTGQLRPTGDDRLPARFLLTAALDGTVCFWDLEAATGGRATEVPADGGNSPHHHPTFHPTYRIRCEQPIVELAFDDALPGAGIGTGAGLANVAGPPVTVTAMATATEASTTCRQSFIAGTALGGLFWGKWDGYEFDQGATVNEEPVRDRDPFAQIHDGPVVAIARSTFLHDVLLTAGGTVLALWTTDCRQSPVFWRRKPSPVTACAWSLDRPCVFFLGHASGDFEIWDLQSTTMATANMDPCLRTSTACVTLNLGANVLSIITQHPYRTGDGHQLSVADGNSNVRLMTIPGAFAEPLPAERKRFRQLIRTELARKHEQAAWVQRYYEQNRERIEAKLRAEREARELAERQEVEQQEHDDFLRRQAIEEAKKKAVRDATKRMDLGRRLEGRYRARYYRALIRTMMVRRHLSPDLLAKQMQPERERRRYDVLKRAAIADSVAASPGDYRRVQGALALAHWQPPQPQQAAGAEPAEARDQPGPRGFRSEEELGDYPRVSWEASEVLRNFRLPLELDSFANIVVKGSARRELVLAEVCGNRDHLQAFLHKRAQRRADAGGTDFGNGARANTGTDTESTVTNGSPDGRPPIKAGPAVGLQRARSVTFIDDVPIGTAGQPPVTTTTTTTTTTTSESSNPAGEPQRQ</sequence>
<name>A0A182FK87_ANOAL</name>
<dbReference type="InterPro" id="IPR015943">
    <property type="entry name" value="WD40/YVTN_repeat-like_dom_sf"/>
</dbReference>
<protein>
    <recommendedName>
        <fullName evidence="8">WD repeat-containing protein 63</fullName>
    </recommendedName>
</protein>
<proteinExistence type="predicted"/>
<feature type="compositionally biased region" description="Basic and acidic residues" evidence="5">
    <location>
        <begin position="1085"/>
        <end position="1100"/>
    </location>
</feature>
<evidence type="ECO:0000313" key="7">
    <source>
        <dbReference type="Proteomes" id="UP000069272"/>
    </source>
</evidence>
<feature type="compositionally biased region" description="Low complexity" evidence="5">
    <location>
        <begin position="555"/>
        <end position="570"/>
    </location>
</feature>
<dbReference type="GO" id="GO:0036156">
    <property type="term" value="C:inner dynein arm"/>
    <property type="evidence" value="ECO:0007669"/>
    <property type="project" value="TreeGrafter"/>
</dbReference>
<accession>A0A182FK87</accession>
<evidence type="ECO:0000256" key="3">
    <source>
        <dbReference type="ARBA" id="ARBA00022574"/>
    </source>
</evidence>
<dbReference type="GO" id="GO:0045504">
    <property type="term" value="F:dynein heavy chain binding"/>
    <property type="evidence" value="ECO:0007669"/>
    <property type="project" value="TreeGrafter"/>
</dbReference>
<keyword evidence="7" id="KW-1185">Reference proteome</keyword>
<feature type="compositionally biased region" description="Low complexity" evidence="5">
    <location>
        <begin position="1072"/>
        <end position="1084"/>
    </location>
</feature>
<keyword evidence="4" id="KW-0677">Repeat</keyword>